<dbReference type="SUPFAM" id="SSF53474">
    <property type="entry name" value="alpha/beta-Hydrolases"/>
    <property type="match status" value="2"/>
</dbReference>
<dbReference type="PANTHER" id="PTHR37017:SF11">
    <property type="entry name" value="ESTERASE_LIPASE_THIOESTERASE DOMAIN-CONTAINING PROTEIN"/>
    <property type="match status" value="1"/>
</dbReference>
<reference evidence="2 3" key="1">
    <citation type="journal article" date="2019" name="Int. J. Syst. Evol. Microbiol.">
        <title>The Global Catalogue of Microorganisms (GCM) 10K type strain sequencing project: providing services to taxonomists for standard genome sequencing and annotation.</title>
        <authorList>
            <consortium name="The Broad Institute Genomics Platform"/>
            <consortium name="The Broad Institute Genome Sequencing Center for Infectious Disease"/>
            <person name="Wu L."/>
            <person name="Ma J."/>
        </authorList>
    </citation>
    <scope>NUCLEOTIDE SEQUENCE [LARGE SCALE GENOMIC DNA]</scope>
    <source>
        <strain evidence="2 3">JCM 13004</strain>
    </source>
</reference>
<sequence length="507" mass="54394">MTAFVLVSGNYTGGWVWQEVAERLRGSGAEVHPVTLTGMGEGGPPADAHTDLETHVEDLLRVIDAVREPQLVIVGHDYGIHPVLGAADRRPERISRIVYLDAGLPQDGDSVLATLRDPSVRERLLQRAERSADGRWIAPPPLDEQDVWGSMAGLTEPARQRLTTLAVPQPLGTFTGPLRLSGALAALPTSGIFCTAGGMSVALLQNMVRMGDPRLQPLADPRVGFFDLDTGHWPMLSRPAELAELLLRAAAGEGTRLVADERPDFHGPFLLDVEQRPRERVGTVDLYLPDVPADAAPRPAVILVHGGPVPAEARPTPRDWSIFTGYAGYLASQGVVGVTFDHRLHDIGDYGVAAEDVAAAVELVRADPRVDADRVALWFFSGGSLLSTPWLAAPPPWLRCLAATYPMLAPLPNWGFSDARFSPAAALAGAGELPIVLTRVELEFPELVPTVEKFLAAGKECGARVEVIDVPLGHHGFETIDHTEPAREAVRRAVASVLGHLGSLDTA</sequence>
<protein>
    <submittedName>
        <fullName evidence="2">Alpha/beta hydrolase</fullName>
    </submittedName>
</protein>
<dbReference type="InterPro" id="IPR052897">
    <property type="entry name" value="Sec-Metab_Biosynth_Hydrolase"/>
</dbReference>
<evidence type="ECO:0000313" key="2">
    <source>
        <dbReference type="EMBL" id="GAA1233315.1"/>
    </source>
</evidence>
<name>A0ABN1W528_9ACTN</name>
<dbReference type="EMBL" id="BAAALF010000033">
    <property type="protein sequence ID" value="GAA1233315.1"/>
    <property type="molecule type" value="Genomic_DNA"/>
</dbReference>
<dbReference type="Proteomes" id="UP001500037">
    <property type="component" value="Unassembled WGS sequence"/>
</dbReference>
<dbReference type="Gene3D" id="3.40.50.1820">
    <property type="entry name" value="alpha/beta hydrolase"/>
    <property type="match status" value="2"/>
</dbReference>
<evidence type="ECO:0000259" key="1">
    <source>
        <dbReference type="Pfam" id="PF12697"/>
    </source>
</evidence>
<accession>A0ABN1W528</accession>
<dbReference type="RefSeq" id="WP_344441425.1">
    <property type="nucleotide sequence ID" value="NZ_BAAALF010000033.1"/>
</dbReference>
<comment type="caution">
    <text evidence="2">The sequence shown here is derived from an EMBL/GenBank/DDBJ whole genome shotgun (WGS) entry which is preliminary data.</text>
</comment>
<dbReference type="InterPro" id="IPR029058">
    <property type="entry name" value="AB_hydrolase_fold"/>
</dbReference>
<dbReference type="InterPro" id="IPR000073">
    <property type="entry name" value="AB_hydrolase_1"/>
</dbReference>
<evidence type="ECO:0000313" key="3">
    <source>
        <dbReference type="Proteomes" id="UP001500037"/>
    </source>
</evidence>
<proteinExistence type="predicted"/>
<dbReference type="Pfam" id="PF12697">
    <property type="entry name" value="Abhydrolase_6"/>
    <property type="match status" value="1"/>
</dbReference>
<dbReference type="PANTHER" id="PTHR37017">
    <property type="entry name" value="AB HYDROLASE-1 DOMAIN-CONTAINING PROTEIN-RELATED"/>
    <property type="match status" value="1"/>
</dbReference>
<gene>
    <name evidence="2" type="ORF">GCM10009665_24490</name>
</gene>
<dbReference type="GO" id="GO:0016787">
    <property type="term" value="F:hydrolase activity"/>
    <property type="evidence" value="ECO:0007669"/>
    <property type="project" value="UniProtKB-KW"/>
</dbReference>
<keyword evidence="3" id="KW-1185">Reference proteome</keyword>
<keyword evidence="2" id="KW-0378">Hydrolase</keyword>
<feature type="domain" description="AB hydrolase-1" evidence="1">
    <location>
        <begin position="4"/>
        <end position="244"/>
    </location>
</feature>
<organism evidence="2 3">
    <name type="scientific">Kitasatospora nipponensis</name>
    <dbReference type="NCBI Taxonomy" id="258049"/>
    <lineage>
        <taxon>Bacteria</taxon>
        <taxon>Bacillati</taxon>
        <taxon>Actinomycetota</taxon>
        <taxon>Actinomycetes</taxon>
        <taxon>Kitasatosporales</taxon>
        <taxon>Streptomycetaceae</taxon>
        <taxon>Kitasatospora</taxon>
    </lineage>
</organism>